<name>A0A6J4VM10_9BACT</name>
<dbReference type="SMART" id="SM00255">
    <property type="entry name" value="TIR"/>
    <property type="match status" value="1"/>
</dbReference>
<accession>A0A6J4VM10</accession>
<proteinExistence type="predicted"/>
<feature type="domain" description="TIR" evidence="1">
    <location>
        <begin position="34"/>
        <end position="171"/>
    </location>
</feature>
<gene>
    <name evidence="2" type="ORF">AVDCRST_MAG59-4999</name>
</gene>
<evidence type="ECO:0000259" key="1">
    <source>
        <dbReference type="PROSITE" id="PS50104"/>
    </source>
</evidence>
<dbReference type="Gene3D" id="3.40.50.10140">
    <property type="entry name" value="Toll/interleukin-1 receptor homology (TIR) domain"/>
    <property type="match status" value="1"/>
</dbReference>
<evidence type="ECO:0000313" key="2">
    <source>
        <dbReference type="EMBL" id="CAA9582672.1"/>
    </source>
</evidence>
<reference evidence="2" key="1">
    <citation type="submission" date="2020-02" db="EMBL/GenBank/DDBJ databases">
        <authorList>
            <person name="Meier V. D."/>
        </authorList>
    </citation>
    <scope>NUCLEOTIDE SEQUENCE</scope>
    <source>
        <strain evidence="2">AVDCRST_MAG59</strain>
    </source>
</reference>
<dbReference type="SUPFAM" id="SSF52200">
    <property type="entry name" value="Toll/Interleukin receptor TIR domain"/>
    <property type="match status" value="1"/>
</dbReference>
<dbReference type="InterPro" id="IPR035897">
    <property type="entry name" value="Toll_tir_struct_dom_sf"/>
</dbReference>
<sequence>MAPLRHKASPIPSAPPVHQQAPLSAVAVERAVSKSYDIFISYASEDKGKVVRPLAKALIEHELDVWYDELTLGIGDSLRQKIDVGLATSRVGIVVLSHDFFREGWSTYELNGLVTNDVAGKQKLLPIWHGFSHQEVREYSPSLADRVARSTEHYTSQEIADEIAAFLREET</sequence>
<protein>
    <recommendedName>
        <fullName evidence="1">TIR domain-containing protein</fullName>
    </recommendedName>
</protein>
<organism evidence="2">
    <name type="scientific">uncultured Thermomicrobiales bacterium</name>
    <dbReference type="NCBI Taxonomy" id="1645740"/>
    <lineage>
        <taxon>Bacteria</taxon>
        <taxon>Pseudomonadati</taxon>
        <taxon>Thermomicrobiota</taxon>
        <taxon>Thermomicrobia</taxon>
        <taxon>Thermomicrobiales</taxon>
        <taxon>environmental samples</taxon>
    </lineage>
</organism>
<dbReference type="InterPro" id="IPR000157">
    <property type="entry name" value="TIR_dom"/>
</dbReference>
<dbReference type="PROSITE" id="PS50104">
    <property type="entry name" value="TIR"/>
    <property type="match status" value="1"/>
</dbReference>
<dbReference type="GO" id="GO:0007165">
    <property type="term" value="P:signal transduction"/>
    <property type="evidence" value="ECO:0007669"/>
    <property type="project" value="InterPro"/>
</dbReference>
<dbReference type="EMBL" id="CADCWF010000356">
    <property type="protein sequence ID" value="CAA9582672.1"/>
    <property type="molecule type" value="Genomic_DNA"/>
</dbReference>
<dbReference type="AlphaFoldDB" id="A0A6J4VM10"/>
<dbReference type="Pfam" id="PF13676">
    <property type="entry name" value="TIR_2"/>
    <property type="match status" value="1"/>
</dbReference>